<keyword evidence="7 9" id="KW-1133">Transmembrane helix</keyword>
<evidence type="ECO:0000256" key="4">
    <source>
        <dbReference type="ARBA" id="ARBA00022597"/>
    </source>
</evidence>
<comment type="subcellular location">
    <subcellularLocation>
        <location evidence="1">Cell membrane</location>
        <topology evidence="1">Multi-pass membrane protein</topology>
    </subcellularLocation>
</comment>
<gene>
    <name evidence="10" type="ORF">CIAN88_12995</name>
</gene>
<feature type="transmembrane region" description="Helical" evidence="9">
    <location>
        <begin position="205"/>
        <end position="237"/>
    </location>
</feature>
<feature type="transmembrane region" description="Helical" evidence="9">
    <location>
        <begin position="137"/>
        <end position="160"/>
    </location>
</feature>
<keyword evidence="6 9" id="KW-0812">Transmembrane</keyword>
<comment type="caution">
    <text evidence="10">The sequence shown here is derived from an EMBL/GenBank/DDBJ whole genome shotgun (WGS) entry which is preliminary data.</text>
</comment>
<protein>
    <submittedName>
        <fullName evidence="10">PTS sugar transporter subunit IIC</fullName>
    </submittedName>
</protein>
<proteinExistence type="predicted"/>
<evidence type="ECO:0000256" key="2">
    <source>
        <dbReference type="ARBA" id="ARBA00022448"/>
    </source>
</evidence>
<accession>A0A099I561</accession>
<dbReference type="PROSITE" id="PS51106">
    <property type="entry name" value="PTS_EIIC_TYPE_4"/>
    <property type="match status" value="1"/>
</dbReference>
<keyword evidence="5" id="KW-0598">Phosphotransferase system</keyword>
<evidence type="ECO:0000256" key="3">
    <source>
        <dbReference type="ARBA" id="ARBA00022475"/>
    </source>
</evidence>
<evidence type="ECO:0000256" key="5">
    <source>
        <dbReference type="ARBA" id="ARBA00022683"/>
    </source>
</evidence>
<dbReference type="InterPro" id="IPR004700">
    <property type="entry name" value="PTS_IIC_man"/>
</dbReference>
<evidence type="ECO:0000256" key="1">
    <source>
        <dbReference type="ARBA" id="ARBA00004651"/>
    </source>
</evidence>
<dbReference type="Proteomes" id="UP000030008">
    <property type="component" value="Unassembled WGS sequence"/>
</dbReference>
<evidence type="ECO:0000256" key="8">
    <source>
        <dbReference type="ARBA" id="ARBA00023136"/>
    </source>
</evidence>
<keyword evidence="3" id="KW-1003">Cell membrane</keyword>
<dbReference type="PANTHER" id="PTHR32502">
    <property type="entry name" value="N-ACETYLGALACTOSAMINE PERMEASE II COMPONENT-RELATED"/>
    <property type="match status" value="1"/>
</dbReference>
<evidence type="ECO:0000313" key="11">
    <source>
        <dbReference type="Proteomes" id="UP000030008"/>
    </source>
</evidence>
<evidence type="ECO:0000313" key="10">
    <source>
        <dbReference type="EMBL" id="KGJ52746.1"/>
    </source>
</evidence>
<dbReference type="GO" id="GO:0009401">
    <property type="term" value="P:phosphoenolpyruvate-dependent sugar phosphotransferase system"/>
    <property type="evidence" value="ECO:0007669"/>
    <property type="project" value="UniProtKB-KW"/>
</dbReference>
<dbReference type="GO" id="GO:0005886">
    <property type="term" value="C:plasma membrane"/>
    <property type="evidence" value="ECO:0007669"/>
    <property type="project" value="UniProtKB-SubCell"/>
</dbReference>
<dbReference type="Pfam" id="PF03609">
    <property type="entry name" value="EII-Sor"/>
    <property type="match status" value="1"/>
</dbReference>
<evidence type="ECO:0000256" key="7">
    <source>
        <dbReference type="ARBA" id="ARBA00022989"/>
    </source>
</evidence>
<dbReference type="InterPro" id="IPR050303">
    <property type="entry name" value="GatZ_KbaZ_carbometab"/>
</dbReference>
<keyword evidence="8 9" id="KW-0472">Membrane</keyword>
<evidence type="ECO:0000256" key="9">
    <source>
        <dbReference type="SAM" id="Phobius"/>
    </source>
</evidence>
<keyword evidence="2" id="KW-0813">Transport</keyword>
<evidence type="ECO:0000256" key="6">
    <source>
        <dbReference type="ARBA" id="ARBA00022692"/>
    </source>
</evidence>
<organism evidence="10 11">
    <name type="scientific">Clostridium innocuum</name>
    <dbReference type="NCBI Taxonomy" id="1522"/>
    <lineage>
        <taxon>Bacteria</taxon>
        <taxon>Bacillati</taxon>
        <taxon>Bacillota</taxon>
        <taxon>Clostridia</taxon>
        <taxon>Eubacteriales</taxon>
        <taxon>Clostridiaceae</taxon>
        <taxon>Clostridium</taxon>
    </lineage>
</organism>
<dbReference type="AlphaFoldDB" id="A0A099I561"/>
<sequence>MMIQALLVGLTVVILGFTEFWLCSPMVERPLIVGTAIGIVLGDVKTGIEVGASLELVFMGVMAIGGTVPPDSVSGTAVGTAYAIILGAGVETAFALAVPTSIFCQMVFVPKIATRSLFTPFIDRMVDKGDYKGIQRLFPLVSITTPIVSGLICALGVGLGADVMKEFISMVPQTLLDGMGVAANMLGAVGFGLLLKMMWQKKLAVYYFLGFIMASYCGMPLMAIAITGIILVIILYFEGEFSKRRKIKTYAVDNDAGEEDLFDD</sequence>
<name>A0A099I561_CLOIN</name>
<keyword evidence="4 10" id="KW-0762">Sugar transport</keyword>
<dbReference type="EMBL" id="JQIF01000054">
    <property type="protein sequence ID" value="KGJ52746.1"/>
    <property type="molecule type" value="Genomic_DNA"/>
</dbReference>
<dbReference type="PANTHER" id="PTHR32502:SF8">
    <property type="entry name" value="N-ACETYLGALACTOSAMINE PERMEASE IIC COMPONENT 1"/>
    <property type="match status" value="1"/>
</dbReference>
<reference evidence="10 11" key="1">
    <citation type="submission" date="2014-08" db="EMBL/GenBank/DDBJ databases">
        <title>Clostridium innocuum, an unnegligible vancomycin-resistant pathogen causing extra-intestinal infections.</title>
        <authorList>
            <person name="Feng Y."/>
            <person name="Chiu C.-H."/>
        </authorList>
    </citation>
    <scope>NUCLEOTIDE SEQUENCE [LARGE SCALE GENOMIC DNA]</scope>
    <source>
        <strain evidence="10 11">AN88</strain>
    </source>
</reference>
<feature type="transmembrane region" description="Helical" evidence="9">
    <location>
        <begin position="181"/>
        <end position="199"/>
    </location>
</feature>